<proteinExistence type="predicted"/>
<accession>A0A7S1ZP91</accession>
<protein>
    <submittedName>
        <fullName evidence="1">Uncharacterized protein</fullName>
    </submittedName>
</protein>
<sequence length="126" mass="14439">MQDHPRPKAGVFAVRAGPVVKENMIKYLLGKPLKKHRPQNDFLGLISTGEKYAVASRGRWALEGAYLWTLKDRIDRRWMEGYQIPPRVSGQSCYSSIEFQLELNSVAFASKSLWDKTECFKNMSQS</sequence>
<gene>
    <name evidence="1" type="ORF">OSIN01602_LOCUS12880</name>
</gene>
<dbReference type="EMBL" id="HBGO01022417">
    <property type="protein sequence ID" value="CAD9345017.1"/>
    <property type="molecule type" value="Transcribed_RNA"/>
</dbReference>
<reference evidence="1" key="1">
    <citation type="submission" date="2021-01" db="EMBL/GenBank/DDBJ databases">
        <authorList>
            <person name="Corre E."/>
            <person name="Pelletier E."/>
            <person name="Niang G."/>
            <person name="Scheremetjew M."/>
            <person name="Finn R."/>
            <person name="Kale V."/>
            <person name="Holt S."/>
            <person name="Cochrane G."/>
            <person name="Meng A."/>
            <person name="Brown T."/>
            <person name="Cohen L."/>
        </authorList>
    </citation>
    <scope>NUCLEOTIDE SEQUENCE</scope>
    <source>
        <strain evidence="1">Grunow 1884</strain>
    </source>
</reference>
<dbReference type="Gene3D" id="3.50.50.100">
    <property type="match status" value="1"/>
</dbReference>
<evidence type="ECO:0000313" key="1">
    <source>
        <dbReference type="EMBL" id="CAD9345017.1"/>
    </source>
</evidence>
<name>A0A7S1ZP91_TRICV</name>
<dbReference type="AlphaFoldDB" id="A0A7S1ZP91"/>
<organism evidence="1">
    <name type="scientific">Trieres chinensis</name>
    <name type="common">Marine centric diatom</name>
    <name type="synonym">Odontella sinensis</name>
    <dbReference type="NCBI Taxonomy" id="1514140"/>
    <lineage>
        <taxon>Eukaryota</taxon>
        <taxon>Sar</taxon>
        <taxon>Stramenopiles</taxon>
        <taxon>Ochrophyta</taxon>
        <taxon>Bacillariophyta</taxon>
        <taxon>Mediophyceae</taxon>
        <taxon>Biddulphiophycidae</taxon>
        <taxon>Eupodiscales</taxon>
        <taxon>Parodontellaceae</taxon>
        <taxon>Trieres</taxon>
    </lineage>
</organism>